<evidence type="ECO:0000256" key="1">
    <source>
        <dbReference type="SAM" id="MobiDB-lite"/>
    </source>
</evidence>
<feature type="region of interest" description="Disordered" evidence="1">
    <location>
        <begin position="175"/>
        <end position="198"/>
    </location>
</feature>
<name>A0A4Z2HPA5_9TELE</name>
<evidence type="ECO:0000313" key="2">
    <source>
        <dbReference type="EMBL" id="TNN67420.1"/>
    </source>
</evidence>
<keyword evidence="3" id="KW-1185">Reference proteome</keyword>
<feature type="compositionally biased region" description="Basic and acidic residues" evidence="1">
    <location>
        <begin position="47"/>
        <end position="80"/>
    </location>
</feature>
<feature type="compositionally biased region" description="Basic residues" evidence="1">
    <location>
        <begin position="23"/>
        <end position="32"/>
    </location>
</feature>
<feature type="compositionally biased region" description="Polar residues" evidence="1">
    <location>
        <begin position="239"/>
        <end position="252"/>
    </location>
</feature>
<comment type="caution">
    <text evidence="2">The sequence shown here is derived from an EMBL/GenBank/DDBJ whole genome shotgun (WGS) entry which is preliminary data.</text>
</comment>
<evidence type="ECO:0000313" key="3">
    <source>
        <dbReference type="Proteomes" id="UP000314294"/>
    </source>
</evidence>
<organism evidence="2 3">
    <name type="scientific">Liparis tanakae</name>
    <name type="common">Tanaka's snailfish</name>
    <dbReference type="NCBI Taxonomy" id="230148"/>
    <lineage>
        <taxon>Eukaryota</taxon>
        <taxon>Metazoa</taxon>
        <taxon>Chordata</taxon>
        <taxon>Craniata</taxon>
        <taxon>Vertebrata</taxon>
        <taxon>Euteleostomi</taxon>
        <taxon>Actinopterygii</taxon>
        <taxon>Neopterygii</taxon>
        <taxon>Teleostei</taxon>
        <taxon>Neoteleostei</taxon>
        <taxon>Acanthomorphata</taxon>
        <taxon>Eupercaria</taxon>
        <taxon>Perciformes</taxon>
        <taxon>Cottioidei</taxon>
        <taxon>Cottales</taxon>
        <taxon>Liparidae</taxon>
        <taxon>Liparis</taxon>
    </lineage>
</organism>
<reference evidence="2 3" key="1">
    <citation type="submission" date="2019-03" db="EMBL/GenBank/DDBJ databases">
        <title>First draft genome of Liparis tanakae, snailfish: a comprehensive survey of snailfish specific genes.</title>
        <authorList>
            <person name="Kim W."/>
            <person name="Song I."/>
            <person name="Jeong J.-H."/>
            <person name="Kim D."/>
            <person name="Kim S."/>
            <person name="Ryu S."/>
            <person name="Song J.Y."/>
            <person name="Lee S.K."/>
        </authorList>
    </citation>
    <scope>NUCLEOTIDE SEQUENCE [LARGE SCALE GENOMIC DNA]</scope>
    <source>
        <tissue evidence="2">Muscle</tissue>
    </source>
</reference>
<accession>A0A4Z2HPA5</accession>
<dbReference type="EMBL" id="SRLO01000204">
    <property type="protein sequence ID" value="TNN67420.1"/>
    <property type="molecule type" value="Genomic_DNA"/>
</dbReference>
<sequence>MHLHAALFKNNNNGDAADSPTRRKERKPKRRTIAAVSPESSCSRIPAADRKSHIMPAKPRDTRVSLKETRDTQDTRSPRAIKEEIPRKTKTVHNNFHLQSLFGIPCARWMRFERRQESRAVFILVGLRPTTLAFGQGRNVLVLSEANSNAACLTRVASVKRKVCLRCPEEPPMPGTMRGASRASAGGGSWRGASLGEDAKSPGLEPAWTICPAPSVQSLRPGWSSVMRLEMQLINTQNSGKLRSCRPQSQAAMSAKHTPTVDTPGWR</sequence>
<proteinExistence type="predicted"/>
<protein>
    <submittedName>
        <fullName evidence="2">Uncharacterized protein</fullName>
    </submittedName>
</protein>
<dbReference type="AlphaFoldDB" id="A0A4Z2HPA5"/>
<gene>
    <name evidence="2" type="ORF">EYF80_022365</name>
</gene>
<dbReference type="Proteomes" id="UP000314294">
    <property type="component" value="Unassembled WGS sequence"/>
</dbReference>
<feature type="region of interest" description="Disordered" evidence="1">
    <location>
        <begin position="1"/>
        <end position="80"/>
    </location>
</feature>
<feature type="region of interest" description="Disordered" evidence="1">
    <location>
        <begin position="239"/>
        <end position="267"/>
    </location>
</feature>